<proteinExistence type="predicted"/>
<comment type="caution">
    <text evidence="1">The sequence shown here is derived from an EMBL/GenBank/DDBJ whole genome shotgun (WGS) entry which is preliminary data.</text>
</comment>
<accession>A0A934SVK4</accession>
<dbReference type="AlphaFoldDB" id="A0A934SVK4"/>
<organism evidence="1 2">
    <name type="scientific">Noviherbaspirillum pedocola</name>
    <dbReference type="NCBI Taxonomy" id="2801341"/>
    <lineage>
        <taxon>Bacteria</taxon>
        <taxon>Pseudomonadati</taxon>
        <taxon>Pseudomonadota</taxon>
        <taxon>Betaproteobacteria</taxon>
        <taxon>Burkholderiales</taxon>
        <taxon>Oxalobacteraceae</taxon>
        <taxon>Noviherbaspirillum</taxon>
    </lineage>
</organism>
<evidence type="ECO:0000313" key="2">
    <source>
        <dbReference type="Proteomes" id="UP000622890"/>
    </source>
</evidence>
<keyword evidence="2" id="KW-1185">Reference proteome</keyword>
<name>A0A934SVK4_9BURK</name>
<gene>
    <name evidence="1" type="ORF">JJB74_18235</name>
</gene>
<dbReference type="RefSeq" id="WP_200594143.1">
    <property type="nucleotide sequence ID" value="NZ_JAEPBG010000008.1"/>
</dbReference>
<sequence>MRVDHLDGPGGIGLELRILGIGADLLQQVVGALAVADADALDVLTEAAAKMAQANLLFPYIGKSPSSMSECRGMRQKWQSSKTCRETVSCMSEFREP</sequence>
<protein>
    <submittedName>
        <fullName evidence="1">Uncharacterized protein</fullName>
    </submittedName>
</protein>
<evidence type="ECO:0000313" key="1">
    <source>
        <dbReference type="EMBL" id="MBK4736567.1"/>
    </source>
</evidence>
<reference evidence="1" key="1">
    <citation type="submission" date="2021-01" db="EMBL/GenBank/DDBJ databases">
        <title>Genome sequence of strain Noviherbaspirillum sp. DKR-6.</title>
        <authorList>
            <person name="Chaudhary D.K."/>
        </authorList>
    </citation>
    <scope>NUCLEOTIDE SEQUENCE</scope>
    <source>
        <strain evidence="1">DKR-6</strain>
    </source>
</reference>
<dbReference type="Proteomes" id="UP000622890">
    <property type="component" value="Unassembled WGS sequence"/>
</dbReference>
<dbReference type="EMBL" id="JAEPBG010000008">
    <property type="protein sequence ID" value="MBK4736567.1"/>
    <property type="molecule type" value="Genomic_DNA"/>
</dbReference>